<keyword evidence="2" id="KW-1185">Reference proteome</keyword>
<protein>
    <recommendedName>
        <fullName evidence="3">McrBC 5-methylcytosine restriction system component</fullName>
    </recommendedName>
</protein>
<organism evidence="1 2">
    <name type="scientific">Arthrobacter ginkgonis</name>
    <dbReference type="NCBI Taxonomy" id="1630594"/>
    <lineage>
        <taxon>Bacteria</taxon>
        <taxon>Bacillati</taxon>
        <taxon>Actinomycetota</taxon>
        <taxon>Actinomycetes</taxon>
        <taxon>Micrococcales</taxon>
        <taxon>Micrococcaceae</taxon>
        <taxon>Arthrobacter</taxon>
    </lineage>
</organism>
<dbReference type="RefSeq" id="WP_345147536.1">
    <property type="nucleotide sequence ID" value="NZ_BAABEO010000001.1"/>
</dbReference>
<proteinExistence type="predicted"/>
<dbReference type="Proteomes" id="UP001500752">
    <property type="component" value="Unassembled WGS sequence"/>
</dbReference>
<dbReference type="EMBL" id="BAABEO010000001">
    <property type="protein sequence ID" value="GAA3665215.1"/>
    <property type="molecule type" value="Genomic_DNA"/>
</dbReference>
<gene>
    <name evidence="1" type="ORF">GCM10023081_00120</name>
</gene>
<evidence type="ECO:0008006" key="3">
    <source>
        <dbReference type="Google" id="ProtNLM"/>
    </source>
</evidence>
<name>A0ABP7BPZ7_9MICC</name>
<evidence type="ECO:0000313" key="2">
    <source>
        <dbReference type="Proteomes" id="UP001500752"/>
    </source>
</evidence>
<evidence type="ECO:0000313" key="1">
    <source>
        <dbReference type="EMBL" id="GAA3665215.1"/>
    </source>
</evidence>
<comment type="caution">
    <text evidence="1">The sequence shown here is derived from an EMBL/GenBank/DDBJ whole genome shotgun (WGS) entry which is preliminary data.</text>
</comment>
<accession>A0ABP7BPZ7</accession>
<dbReference type="InterPro" id="IPR019292">
    <property type="entry name" value="McrC"/>
</dbReference>
<reference evidence="2" key="1">
    <citation type="journal article" date="2019" name="Int. J. Syst. Evol. Microbiol.">
        <title>The Global Catalogue of Microorganisms (GCM) 10K type strain sequencing project: providing services to taxonomists for standard genome sequencing and annotation.</title>
        <authorList>
            <consortium name="The Broad Institute Genomics Platform"/>
            <consortium name="The Broad Institute Genome Sequencing Center for Infectious Disease"/>
            <person name="Wu L."/>
            <person name="Ma J."/>
        </authorList>
    </citation>
    <scope>NUCLEOTIDE SEQUENCE [LARGE SCALE GENOMIC DNA]</scope>
    <source>
        <strain evidence="2">JCM 30742</strain>
    </source>
</reference>
<sequence length="420" mass="46133">MTTRLELREHDKRDDLPQETAKMVVAAVRGLDPHLRPRISQVSYADGVVQVKNLIGSVRMADGSVLEVEPKVPAASTWPHAVVELLSENSRISVTGAQRSRQGTPRRDLTGVIAFEYARRLERALSKDGPLQVFERQRHLSRRLNGRLDVGAYTRNAWRDPILFPVQRDELTVANDFARGLSLVSHAFRRSVVDSALSARLLRLESKVMPGHPLPGHINPSAASRRMPAQWANYRPAWDIAAAVLRNRSIINDPGHSIGLEVAVEPWPLLETLLERSLRGVERASVGMVFGEKKKYPLLKMGDSVAGEVEPDGILRFGTGGVAATFEAKYTLPGTDPSHSHRYQALATAAALHSPIAVLVYPGSEPPKIYDVQGFNGQPAQLATIGLDLYGYKRTSGAENRASAIRSLLEAAASRRVRTP</sequence>
<dbReference type="Pfam" id="PF10117">
    <property type="entry name" value="McrBC"/>
    <property type="match status" value="1"/>
</dbReference>